<dbReference type="InterPro" id="IPR005479">
    <property type="entry name" value="CPAse_ATP-bd"/>
</dbReference>
<dbReference type="OrthoDB" id="8441067at2"/>
<comment type="caution">
    <text evidence="6">The sequence shown here is derived from an EMBL/GenBank/DDBJ whole genome shotgun (WGS) entry which is preliminary data.</text>
</comment>
<dbReference type="PANTHER" id="PTHR43585">
    <property type="entry name" value="FUMIPYRROLE BIOSYNTHESIS PROTEIN C"/>
    <property type="match status" value="1"/>
</dbReference>
<name>A0A397QA17_9HYPH</name>
<dbReference type="Proteomes" id="UP000266273">
    <property type="component" value="Unassembled WGS sequence"/>
</dbReference>
<dbReference type="GO" id="GO:0005524">
    <property type="term" value="F:ATP binding"/>
    <property type="evidence" value="ECO:0007669"/>
    <property type="project" value="UniProtKB-UniRule"/>
</dbReference>
<evidence type="ECO:0000313" key="6">
    <source>
        <dbReference type="EMBL" id="RIA55091.1"/>
    </source>
</evidence>
<gene>
    <name evidence="6" type="ORF">BXY53_0144</name>
</gene>
<sequence>MKNIFVIGLEPFNLALLEQMEGAKDYAFHTLLTYEEAVRPASSHIEFDELLRTAETCLYNFDGSVDAIIGYWDFPSSALAPMLQKEFGLSGPSLEAVAKCEHKYWSRCVQKEVLPDLLPRFFAVDPFLDDPLGHLNLSYPFWIKPIKAHSSYLGFEIADEADFRAALPIIRDNIADFADAFNEFLQRVNTPPEIAPIGGYYCIAEEIISAGHQCTLEGYAYEDEVEVYGIIDSVREGERQSSFARYQYPSRLPGQAQMRMKEAACQLVKHIGYRNAPFNIEFYWDSGTDCIWLLEINARISKSHSPLFMLVDGETHQKVAIDLAMGRRPSMPHRQGHHRLAGKFMMRVFDDCVVTRVPGPQDIARVIAEFPEGMVRLMVEEGQRLSHLLYQDSYSFEIAEIFLGAGSEDELMHKYDKVCSLLPFAFSSIEEANT</sequence>
<keyword evidence="7" id="KW-1185">Reference proteome</keyword>
<protein>
    <submittedName>
        <fullName evidence="6">Carbamoyl-phosphate synthase L subunit-like protein</fullName>
    </submittedName>
</protein>
<evidence type="ECO:0000256" key="3">
    <source>
        <dbReference type="ARBA" id="ARBA00022840"/>
    </source>
</evidence>
<dbReference type="InterPro" id="IPR052032">
    <property type="entry name" value="ATP-dep_AA_Ligase"/>
</dbReference>
<dbReference type="GO" id="GO:0016874">
    <property type="term" value="F:ligase activity"/>
    <property type="evidence" value="ECO:0007669"/>
    <property type="project" value="UniProtKB-KW"/>
</dbReference>
<evidence type="ECO:0000256" key="2">
    <source>
        <dbReference type="ARBA" id="ARBA00022741"/>
    </source>
</evidence>
<dbReference type="InterPro" id="IPR011761">
    <property type="entry name" value="ATP-grasp"/>
</dbReference>
<keyword evidence="2 4" id="KW-0547">Nucleotide-binding</keyword>
<dbReference type="GO" id="GO:0046872">
    <property type="term" value="F:metal ion binding"/>
    <property type="evidence" value="ECO:0007669"/>
    <property type="project" value="InterPro"/>
</dbReference>
<keyword evidence="1" id="KW-0436">Ligase</keyword>
<dbReference type="PANTHER" id="PTHR43585:SF2">
    <property type="entry name" value="ATP-GRASP ENZYME FSQD"/>
    <property type="match status" value="1"/>
</dbReference>
<evidence type="ECO:0000313" key="7">
    <source>
        <dbReference type="Proteomes" id="UP000266273"/>
    </source>
</evidence>
<dbReference type="SUPFAM" id="SSF56059">
    <property type="entry name" value="Glutathione synthetase ATP-binding domain-like"/>
    <property type="match status" value="1"/>
</dbReference>
<feature type="domain" description="ATP-grasp" evidence="5">
    <location>
        <begin position="81"/>
        <end position="325"/>
    </location>
</feature>
<proteinExistence type="predicted"/>
<organism evidence="6 7">
    <name type="scientific">Dichotomicrobium thermohalophilum</name>
    <dbReference type="NCBI Taxonomy" id="933063"/>
    <lineage>
        <taxon>Bacteria</taxon>
        <taxon>Pseudomonadati</taxon>
        <taxon>Pseudomonadota</taxon>
        <taxon>Alphaproteobacteria</taxon>
        <taxon>Hyphomicrobiales</taxon>
        <taxon>Hyphomicrobiaceae</taxon>
        <taxon>Dichotomicrobium</taxon>
    </lineage>
</organism>
<evidence type="ECO:0000259" key="5">
    <source>
        <dbReference type="PROSITE" id="PS50975"/>
    </source>
</evidence>
<dbReference type="PROSITE" id="PS00867">
    <property type="entry name" value="CPSASE_2"/>
    <property type="match status" value="1"/>
</dbReference>
<dbReference type="PROSITE" id="PS50975">
    <property type="entry name" value="ATP_GRASP"/>
    <property type="match status" value="1"/>
</dbReference>
<accession>A0A397QA17</accession>
<dbReference type="AlphaFoldDB" id="A0A397QA17"/>
<evidence type="ECO:0000256" key="4">
    <source>
        <dbReference type="PROSITE-ProRule" id="PRU00409"/>
    </source>
</evidence>
<dbReference type="EMBL" id="QXDF01000001">
    <property type="protein sequence ID" value="RIA55091.1"/>
    <property type="molecule type" value="Genomic_DNA"/>
</dbReference>
<reference evidence="6 7" key="1">
    <citation type="submission" date="2018-08" db="EMBL/GenBank/DDBJ databases">
        <title>Genomic Encyclopedia of Archaeal and Bacterial Type Strains, Phase II (KMG-II): from individual species to whole genera.</title>
        <authorList>
            <person name="Goeker M."/>
        </authorList>
    </citation>
    <scope>NUCLEOTIDE SEQUENCE [LARGE SCALE GENOMIC DNA]</scope>
    <source>
        <strain evidence="6 7">DSM 5002</strain>
    </source>
</reference>
<dbReference type="Pfam" id="PF02786">
    <property type="entry name" value="CPSase_L_D2"/>
    <property type="match status" value="1"/>
</dbReference>
<keyword evidence="3 4" id="KW-0067">ATP-binding</keyword>
<dbReference type="RefSeq" id="WP_119060044.1">
    <property type="nucleotide sequence ID" value="NZ_QXDF01000001.1"/>
</dbReference>
<evidence type="ECO:0000256" key="1">
    <source>
        <dbReference type="ARBA" id="ARBA00022598"/>
    </source>
</evidence>
<dbReference type="Gene3D" id="3.30.470.20">
    <property type="entry name" value="ATP-grasp fold, B domain"/>
    <property type="match status" value="1"/>
</dbReference>